<accession>A0A1W1VEB7</accession>
<keyword evidence="2" id="KW-1185">Reference proteome</keyword>
<dbReference type="Proteomes" id="UP000192368">
    <property type="component" value="Unassembled WGS sequence"/>
</dbReference>
<protein>
    <submittedName>
        <fullName evidence="1">Uncharacterized protein</fullName>
    </submittedName>
</protein>
<organism evidence="1 2">
    <name type="scientific">Peptoniphilus asaccharolyticus DSM 20463</name>
    <dbReference type="NCBI Taxonomy" id="573058"/>
    <lineage>
        <taxon>Bacteria</taxon>
        <taxon>Bacillati</taxon>
        <taxon>Bacillota</taxon>
        <taxon>Tissierellia</taxon>
        <taxon>Tissierellales</taxon>
        <taxon>Peptoniphilaceae</taxon>
        <taxon>Peptoniphilus</taxon>
    </lineage>
</organism>
<sequence>SGILNSLFPEAEIKISGLVFKISKVITHFEFKLITLAPLSINSFARGFPKISD</sequence>
<name>A0A1W1VEB7_PEPAS</name>
<gene>
    <name evidence="1" type="ORF">SAMN00017477_1807</name>
</gene>
<evidence type="ECO:0000313" key="1">
    <source>
        <dbReference type="EMBL" id="SMB91540.1"/>
    </source>
</evidence>
<evidence type="ECO:0000313" key="2">
    <source>
        <dbReference type="Proteomes" id="UP000192368"/>
    </source>
</evidence>
<proteinExistence type="predicted"/>
<dbReference type="AlphaFoldDB" id="A0A1W1VEB7"/>
<reference evidence="2" key="1">
    <citation type="submission" date="2017-04" db="EMBL/GenBank/DDBJ databases">
        <authorList>
            <person name="Varghese N."/>
            <person name="Submissions S."/>
        </authorList>
    </citation>
    <scope>NUCLEOTIDE SEQUENCE [LARGE SCALE GENOMIC DNA]</scope>
    <source>
        <strain evidence="2">DSM 20463</strain>
    </source>
</reference>
<feature type="non-terminal residue" evidence="1">
    <location>
        <position position="1"/>
    </location>
</feature>
<dbReference type="EMBL" id="FWWR01000012">
    <property type="protein sequence ID" value="SMB91540.1"/>
    <property type="molecule type" value="Genomic_DNA"/>
</dbReference>